<sequence length="23" mass="2473">MMRPCVRVDGMVDAIGRALSVVP</sequence>
<protein>
    <submittedName>
        <fullName evidence="1">Uncharacterized protein</fullName>
    </submittedName>
</protein>
<proteinExistence type="predicted"/>
<reference evidence="1" key="1">
    <citation type="submission" date="2014-05" db="EMBL/GenBank/DDBJ databases">
        <authorList>
            <person name="Horn Fabian"/>
        </authorList>
    </citation>
    <scope>NUCLEOTIDE SEQUENCE</scope>
</reference>
<evidence type="ECO:0000313" key="1">
    <source>
        <dbReference type="EMBL" id="CDR13076.1"/>
    </source>
</evidence>
<name>A0A061A7N4_9ACTN</name>
<accession>A0A061A7N4</accession>
<dbReference type="AlphaFoldDB" id="A0A061A7N4"/>
<dbReference type="HOGENOM" id="CLU_3423131_0_0_11"/>
<gene>
    <name evidence="1" type="ORF">SIRAN7886</name>
</gene>
<dbReference type="EMBL" id="LK022848">
    <property type="protein sequence ID" value="CDR13076.1"/>
    <property type="molecule type" value="Genomic_DNA"/>
</dbReference>
<organism evidence="1">
    <name type="scientific">Streptomyces iranensis</name>
    <dbReference type="NCBI Taxonomy" id="576784"/>
    <lineage>
        <taxon>Bacteria</taxon>
        <taxon>Bacillati</taxon>
        <taxon>Actinomycetota</taxon>
        <taxon>Actinomycetes</taxon>
        <taxon>Kitasatosporales</taxon>
        <taxon>Streptomycetaceae</taxon>
        <taxon>Streptomyces</taxon>
        <taxon>Streptomyces violaceusniger group</taxon>
    </lineage>
</organism>